<gene>
    <name evidence="9" type="ORF">D9X91_14725</name>
</gene>
<evidence type="ECO:0000256" key="4">
    <source>
        <dbReference type="ARBA" id="ARBA00022801"/>
    </source>
</evidence>
<dbReference type="Proteomes" id="UP000276770">
    <property type="component" value="Unassembled WGS sequence"/>
</dbReference>
<comment type="caution">
    <text evidence="9">The sequence shown here is derived from an EMBL/GenBank/DDBJ whole genome shotgun (WGS) entry which is preliminary data.</text>
</comment>
<keyword evidence="3" id="KW-0645">Protease</keyword>
<dbReference type="CDD" id="cd07025">
    <property type="entry name" value="Peptidase_S66"/>
    <property type="match status" value="1"/>
</dbReference>
<accession>A0A3L7K140</accession>
<dbReference type="Pfam" id="PF17676">
    <property type="entry name" value="Peptidase_S66C"/>
    <property type="match status" value="1"/>
</dbReference>
<sequence>MMIKPQRLKKGDTVGVIAPASSPNQENLKRAVSILENRFGLNVKLGKNTLHTYGYLAGKDEERLEDLHGMFADRDVKGIICACGGYGTGRIASDIDYKLIKENPKIFWGYSDITFLHTAIRQQTGLATFHGPMLGSDLGKEEADELSISLLNQLFVPMETQYNKDIAPLETMIEGSAEGNLVGGNLCLLVSTLGTEFEIDTTGKILFIEDINEEPRSVDRMLNQLYMAGKLGAASGIVIGDFKDCGPGERNPSLSLDEVLEHYTAKVKKPAVKGFKIGHCSPHVSVPLGVNATLDATNKQLTVECGVE</sequence>
<proteinExistence type="inferred from homology"/>
<dbReference type="AlphaFoldDB" id="A0A3L7K140"/>
<feature type="domain" description="LD-carboxypeptidase N-terminal" evidence="7">
    <location>
        <begin position="14"/>
        <end position="131"/>
    </location>
</feature>
<dbReference type="InterPro" id="IPR040449">
    <property type="entry name" value="Peptidase_S66_N"/>
</dbReference>
<evidence type="ECO:0000256" key="2">
    <source>
        <dbReference type="ARBA" id="ARBA00022645"/>
    </source>
</evidence>
<feature type="domain" description="LD-carboxypeptidase C-terminal" evidence="8">
    <location>
        <begin position="178"/>
        <end position="294"/>
    </location>
</feature>
<dbReference type="PANTHER" id="PTHR30237">
    <property type="entry name" value="MURAMOYLTETRAPEPTIDE CARBOXYPEPTIDASE"/>
    <property type="match status" value="1"/>
</dbReference>
<dbReference type="InterPro" id="IPR029062">
    <property type="entry name" value="Class_I_gatase-like"/>
</dbReference>
<dbReference type="OrthoDB" id="9807329at2"/>
<dbReference type="Pfam" id="PF02016">
    <property type="entry name" value="Peptidase_S66"/>
    <property type="match status" value="1"/>
</dbReference>
<feature type="active site" description="Nucleophile" evidence="6">
    <location>
        <position position="111"/>
    </location>
</feature>
<dbReference type="PIRSF" id="PIRSF028757">
    <property type="entry name" value="LD-carboxypeptidase"/>
    <property type="match status" value="1"/>
</dbReference>
<keyword evidence="10" id="KW-1185">Reference proteome</keyword>
<evidence type="ECO:0000313" key="10">
    <source>
        <dbReference type="Proteomes" id="UP000276770"/>
    </source>
</evidence>
<keyword evidence="5" id="KW-0720">Serine protease</keyword>
<dbReference type="InterPro" id="IPR040921">
    <property type="entry name" value="Peptidase_S66C"/>
</dbReference>
<organism evidence="9 10">
    <name type="scientific">Falsibacillus albus</name>
    <dbReference type="NCBI Taxonomy" id="2478915"/>
    <lineage>
        <taxon>Bacteria</taxon>
        <taxon>Bacillati</taxon>
        <taxon>Bacillota</taxon>
        <taxon>Bacilli</taxon>
        <taxon>Bacillales</taxon>
        <taxon>Bacillaceae</taxon>
        <taxon>Falsibacillus</taxon>
    </lineage>
</organism>
<dbReference type="SUPFAM" id="SSF52317">
    <property type="entry name" value="Class I glutamine amidotransferase-like"/>
    <property type="match status" value="1"/>
</dbReference>
<keyword evidence="4" id="KW-0378">Hydrolase</keyword>
<evidence type="ECO:0000256" key="5">
    <source>
        <dbReference type="ARBA" id="ARBA00022825"/>
    </source>
</evidence>
<name>A0A3L7K140_9BACI</name>
<dbReference type="EMBL" id="RCVZ01000010">
    <property type="protein sequence ID" value="RLQ94372.1"/>
    <property type="molecule type" value="Genomic_DNA"/>
</dbReference>
<dbReference type="Gene3D" id="3.40.50.10740">
    <property type="entry name" value="Class I glutamine amidotransferase-like"/>
    <property type="match status" value="1"/>
</dbReference>
<evidence type="ECO:0000256" key="6">
    <source>
        <dbReference type="PIRSR" id="PIRSR028757-1"/>
    </source>
</evidence>
<dbReference type="InterPro" id="IPR027478">
    <property type="entry name" value="LdcA_N"/>
</dbReference>
<dbReference type="InterPro" id="IPR027461">
    <property type="entry name" value="Carboxypeptidase_A_C_sf"/>
</dbReference>
<evidence type="ECO:0000256" key="1">
    <source>
        <dbReference type="ARBA" id="ARBA00010233"/>
    </source>
</evidence>
<dbReference type="InterPro" id="IPR003507">
    <property type="entry name" value="S66_fam"/>
</dbReference>
<protein>
    <submittedName>
        <fullName evidence="9">LD-carboxypeptidase</fullName>
    </submittedName>
</protein>
<dbReference type="GO" id="GO:0008236">
    <property type="term" value="F:serine-type peptidase activity"/>
    <property type="evidence" value="ECO:0007669"/>
    <property type="project" value="UniProtKB-KW"/>
</dbReference>
<dbReference type="PANTHER" id="PTHR30237:SF2">
    <property type="entry name" value="MUREIN TETRAPEPTIDE CARBOXYPEPTIDASE"/>
    <property type="match status" value="1"/>
</dbReference>
<feature type="active site" description="Charge relay system" evidence="6">
    <location>
        <position position="209"/>
    </location>
</feature>
<evidence type="ECO:0000313" key="9">
    <source>
        <dbReference type="EMBL" id="RLQ94372.1"/>
    </source>
</evidence>
<evidence type="ECO:0000259" key="8">
    <source>
        <dbReference type="Pfam" id="PF17676"/>
    </source>
</evidence>
<dbReference type="SUPFAM" id="SSF141986">
    <property type="entry name" value="LD-carboxypeptidase A C-terminal domain-like"/>
    <property type="match status" value="1"/>
</dbReference>
<dbReference type="GO" id="GO:0004180">
    <property type="term" value="F:carboxypeptidase activity"/>
    <property type="evidence" value="ECO:0007669"/>
    <property type="project" value="UniProtKB-KW"/>
</dbReference>
<keyword evidence="2 9" id="KW-0121">Carboxypeptidase</keyword>
<feature type="active site" description="Charge relay system" evidence="6">
    <location>
        <position position="279"/>
    </location>
</feature>
<evidence type="ECO:0000256" key="3">
    <source>
        <dbReference type="ARBA" id="ARBA00022670"/>
    </source>
</evidence>
<reference evidence="9 10" key="1">
    <citation type="submission" date="2018-10" db="EMBL/GenBank/DDBJ databases">
        <title>Falsibacillus sp. genome draft.</title>
        <authorList>
            <person name="Shi S."/>
        </authorList>
    </citation>
    <scope>NUCLEOTIDE SEQUENCE [LARGE SCALE GENOMIC DNA]</scope>
    <source>
        <strain evidence="9 10">GY 10110</strain>
    </source>
</reference>
<dbReference type="Gene3D" id="3.50.30.60">
    <property type="entry name" value="LD-carboxypeptidase A C-terminal domain-like"/>
    <property type="match status" value="1"/>
</dbReference>
<dbReference type="GO" id="GO:0006508">
    <property type="term" value="P:proteolysis"/>
    <property type="evidence" value="ECO:0007669"/>
    <property type="project" value="UniProtKB-KW"/>
</dbReference>
<comment type="similarity">
    <text evidence="1">Belongs to the peptidase S66 family.</text>
</comment>
<evidence type="ECO:0000259" key="7">
    <source>
        <dbReference type="Pfam" id="PF02016"/>
    </source>
</evidence>